<reference evidence="2 3" key="1">
    <citation type="submission" date="2017-05" db="EMBL/GenBank/DDBJ databases">
        <title>Vagococcus spp. assemblies.</title>
        <authorList>
            <person name="Gulvik C.A."/>
        </authorList>
    </citation>
    <scope>NUCLEOTIDE SEQUENCE [LARGE SCALE GENOMIC DNA]</scope>
    <source>
        <strain evidence="2 3">NCFB 2777</strain>
    </source>
</reference>
<keyword evidence="1" id="KW-0472">Membrane</keyword>
<dbReference type="RefSeq" id="WP_126779276.1">
    <property type="nucleotide sequence ID" value="NZ_CAUQJP010000007.1"/>
</dbReference>
<feature type="transmembrane region" description="Helical" evidence="1">
    <location>
        <begin position="170"/>
        <end position="188"/>
    </location>
</feature>
<organism evidence="2 3">
    <name type="scientific">Vagococcus salmoninarum</name>
    <dbReference type="NCBI Taxonomy" id="2739"/>
    <lineage>
        <taxon>Bacteria</taxon>
        <taxon>Bacillati</taxon>
        <taxon>Bacillota</taxon>
        <taxon>Bacilli</taxon>
        <taxon>Lactobacillales</taxon>
        <taxon>Enterococcaceae</taxon>
        <taxon>Vagococcus</taxon>
    </lineage>
</organism>
<dbReference type="EMBL" id="NGJU01000008">
    <property type="protein sequence ID" value="RST96035.1"/>
    <property type="molecule type" value="Genomic_DNA"/>
</dbReference>
<sequence>MQKYIGLDSGLYRTLSLVFDLMILNFWFILTSVPIVTLGASISAAYSVAIKLVNNDAVSIKGDYLEAFKRNFKKSTVVFLSNSLIMLVIGAVIIGVNLELAKLPLLVVVAVLLLLSEIVYPLITLYDGTVKELYHFSIGITLQYLIYLVVSFILTLGFLAFPIYFIKLSFLWLMLGGGLLIYLKAKVINPLLIKLNLIQVEEN</sequence>
<dbReference type="GeneID" id="98568003"/>
<protein>
    <recommendedName>
        <fullName evidence="4">DUF624 domain-containing protein</fullName>
    </recommendedName>
</protein>
<evidence type="ECO:0000313" key="3">
    <source>
        <dbReference type="Proteomes" id="UP000287239"/>
    </source>
</evidence>
<proteinExistence type="predicted"/>
<keyword evidence="3" id="KW-1185">Reference proteome</keyword>
<dbReference type="OrthoDB" id="9814991at2"/>
<evidence type="ECO:0000256" key="1">
    <source>
        <dbReference type="SAM" id="Phobius"/>
    </source>
</evidence>
<name>A0A429ZQU0_9ENTE</name>
<feature type="transmembrane region" description="Helical" evidence="1">
    <location>
        <begin position="35"/>
        <end position="54"/>
    </location>
</feature>
<dbReference type="InterPro" id="IPR006938">
    <property type="entry name" value="DUF624"/>
</dbReference>
<keyword evidence="1" id="KW-0812">Transmembrane</keyword>
<keyword evidence="1" id="KW-1133">Transmembrane helix</keyword>
<dbReference type="Proteomes" id="UP000287239">
    <property type="component" value="Unassembled WGS sequence"/>
</dbReference>
<gene>
    <name evidence="2" type="ORF">CBF35_06450</name>
</gene>
<evidence type="ECO:0000313" key="2">
    <source>
        <dbReference type="EMBL" id="RST96035.1"/>
    </source>
</evidence>
<comment type="caution">
    <text evidence="2">The sequence shown here is derived from an EMBL/GenBank/DDBJ whole genome shotgun (WGS) entry which is preliminary data.</text>
</comment>
<feature type="transmembrane region" description="Helical" evidence="1">
    <location>
        <begin position="103"/>
        <end position="123"/>
    </location>
</feature>
<dbReference type="AlphaFoldDB" id="A0A429ZQU0"/>
<evidence type="ECO:0008006" key="4">
    <source>
        <dbReference type="Google" id="ProtNLM"/>
    </source>
</evidence>
<accession>A0A429ZQU0</accession>
<feature type="transmembrane region" description="Helical" evidence="1">
    <location>
        <begin position="144"/>
        <end position="164"/>
    </location>
</feature>
<dbReference type="Pfam" id="PF04854">
    <property type="entry name" value="DUF624"/>
    <property type="match status" value="1"/>
</dbReference>
<feature type="transmembrane region" description="Helical" evidence="1">
    <location>
        <begin position="75"/>
        <end position="97"/>
    </location>
</feature>